<dbReference type="PANTHER" id="PTHR46525:SF2">
    <property type="entry name" value="EMB|CAB72159.1"/>
    <property type="match status" value="1"/>
</dbReference>
<evidence type="ECO:0000313" key="3">
    <source>
        <dbReference type="EMBL" id="KAI5413204.1"/>
    </source>
</evidence>
<feature type="region of interest" description="Disordered" evidence="2">
    <location>
        <begin position="101"/>
        <end position="151"/>
    </location>
</feature>
<evidence type="ECO:0000313" key="4">
    <source>
        <dbReference type="Proteomes" id="UP001058974"/>
    </source>
</evidence>
<protein>
    <recommendedName>
        <fullName evidence="5">Senescence regulator</fullName>
    </recommendedName>
</protein>
<dbReference type="Gramene" id="Psat05G0771200-T1">
    <property type="protein sequence ID" value="KAI5413204.1"/>
    <property type="gene ID" value="KIW84_057712"/>
</dbReference>
<reference evidence="3 4" key="1">
    <citation type="journal article" date="2022" name="Nat. Genet.">
        <title>Improved pea reference genome and pan-genome highlight genomic features and evolutionary characteristics.</title>
        <authorList>
            <person name="Yang T."/>
            <person name="Liu R."/>
            <person name="Luo Y."/>
            <person name="Hu S."/>
            <person name="Wang D."/>
            <person name="Wang C."/>
            <person name="Pandey M.K."/>
            <person name="Ge S."/>
            <person name="Xu Q."/>
            <person name="Li N."/>
            <person name="Li G."/>
            <person name="Huang Y."/>
            <person name="Saxena R.K."/>
            <person name="Ji Y."/>
            <person name="Li M."/>
            <person name="Yan X."/>
            <person name="He Y."/>
            <person name="Liu Y."/>
            <person name="Wang X."/>
            <person name="Xiang C."/>
            <person name="Varshney R.K."/>
            <person name="Ding H."/>
            <person name="Gao S."/>
            <person name="Zong X."/>
        </authorList>
    </citation>
    <scope>NUCLEOTIDE SEQUENCE [LARGE SCALE GENOMIC DNA]</scope>
    <source>
        <strain evidence="3 4">cv. Zhongwan 6</strain>
    </source>
</reference>
<dbReference type="AlphaFoldDB" id="A0A9D4X1W4"/>
<evidence type="ECO:0000256" key="2">
    <source>
        <dbReference type="SAM" id="MobiDB-lite"/>
    </source>
</evidence>
<keyword evidence="4" id="KW-1185">Reference proteome</keyword>
<sequence length="194" mass="22232">NLYKKHIEMKIYCYKNQTQPKQNKSHSKNTKIVMATKTKSHNNARRPNYNHFLPSIDTDSVNESSHFEFDESELYNSARSNSNSNSPEFRKSVIASRFHATSSSTAGRVGDPMSLPVNVPDWSKILGEENRQNRRKNYDDSDDDGDDERVPPHEFLARTRIASFSVHEGVGRTLKGRDLSRVRNAIWAKTGFQD</sequence>
<dbReference type="PANTHER" id="PTHR46525">
    <property type="entry name" value="EMB|CAB72159.1"/>
    <property type="match status" value="1"/>
</dbReference>
<dbReference type="EMBL" id="JAMSHJ010000005">
    <property type="protein sequence ID" value="KAI5413204.1"/>
    <property type="molecule type" value="Genomic_DNA"/>
</dbReference>
<name>A0A9D4X1W4_PEA</name>
<accession>A0A9D4X1W4</accession>
<feature type="compositionally biased region" description="Basic and acidic residues" evidence="2">
    <location>
        <begin position="126"/>
        <end position="139"/>
    </location>
</feature>
<feature type="non-terminal residue" evidence="3">
    <location>
        <position position="1"/>
    </location>
</feature>
<dbReference type="Pfam" id="PF04520">
    <property type="entry name" value="Senescence_reg"/>
    <property type="match status" value="1"/>
</dbReference>
<proteinExistence type="inferred from homology"/>
<dbReference type="GO" id="GO:0010150">
    <property type="term" value="P:leaf senescence"/>
    <property type="evidence" value="ECO:0007669"/>
    <property type="project" value="UniProtKB-ARBA"/>
</dbReference>
<dbReference type="Proteomes" id="UP001058974">
    <property type="component" value="Chromosome 5"/>
</dbReference>
<evidence type="ECO:0008006" key="5">
    <source>
        <dbReference type="Google" id="ProtNLM"/>
    </source>
</evidence>
<evidence type="ECO:0000256" key="1">
    <source>
        <dbReference type="ARBA" id="ARBA00034773"/>
    </source>
</evidence>
<organism evidence="3 4">
    <name type="scientific">Pisum sativum</name>
    <name type="common">Garden pea</name>
    <name type="synonym">Lathyrus oleraceus</name>
    <dbReference type="NCBI Taxonomy" id="3888"/>
    <lineage>
        <taxon>Eukaryota</taxon>
        <taxon>Viridiplantae</taxon>
        <taxon>Streptophyta</taxon>
        <taxon>Embryophyta</taxon>
        <taxon>Tracheophyta</taxon>
        <taxon>Spermatophyta</taxon>
        <taxon>Magnoliopsida</taxon>
        <taxon>eudicotyledons</taxon>
        <taxon>Gunneridae</taxon>
        <taxon>Pentapetalae</taxon>
        <taxon>rosids</taxon>
        <taxon>fabids</taxon>
        <taxon>Fabales</taxon>
        <taxon>Fabaceae</taxon>
        <taxon>Papilionoideae</taxon>
        <taxon>50 kb inversion clade</taxon>
        <taxon>NPAAA clade</taxon>
        <taxon>Hologalegina</taxon>
        <taxon>IRL clade</taxon>
        <taxon>Fabeae</taxon>
        <taxon>Lathyrus</taxon>
    </lineage>
</organism>
<comment type="caution">
    <text evidence="3">The sequence shown here is derived from an EMBL/GenBank/DDBJ whole genome shotgun (WGS) entry which is preliminary data.</text>
</comment>
<dbReference type="InterPro" id="IPR007608">
    <property type="entry name" value="Senescence_reg_S40"/>
</dbReference>
<gene>
    <name evidence="3" type="ORF">KIW84_057712</name>
</gene>
<comment type="similarity">
    <text evidence="1">Belongs to the senescence regulator S40 family.</text>
</comment>